<name>A0ABS3CJS6_9BACT</name>
<keyword evidence="1" id="KW-0812">Transmembrane</keyword>
<feature type="transmembrane region" description="Helical" evidence="1">
    <location>
        <begin position="108"/>
        <end position="129"/>
    </location>
</feature>
<protein>
    <submittedName>
        <fullName evidence="2">Uncharacterized protein</fullName>
    </submittedName>
</protein>
<keyword evidence="1" id="KW-0472">Membrane</keyword>
<keyword evidence="3" id="KW-1185">Reference proteome</keyword>
<feature type="transmembrane region" description="Helical" evidence="1">
    <location>
        <begin position="181"/>
        <end position="201"/>
    </location>
</feature>
<evidence type="ECO:0000256" key="1">
    <source>
        <dbReference type="SAM" id="Phobius"/>
    </source>
</evidence>
<evidence type="ECO:0000313" key="2">
    <source>
        <dbReference type="EMBL" id="MBN7817307.1"/>
    </source>
</evidence>
<dbReference type="EMBL" id="JAFKCU010000005">
    <property type="protein sequence ID" value="MBN7817307.1"/>
    <property type="molecule type" value="Genomic_DNA"/>
</dbReference>
<comment type="caution">
    <text evidence="2">The sequence shown here is derived from an EMBL/GenBank/DDBJ whole genome shotgun (WGS) entry which is preliminary data.</text>
</comment>
<keyword evidence="1" id="KW-1133">Transmembrane helix</keyword>
<organism evidence="2 3">
    <name type="scientific">Algoriphagus pacificus</name>
    <dbReference type="NCBI Taxonomy" id="2811234"/>
    <lineage>
        <taxon>Bacteria</taxon>
        <taxon>Pseudomonadati</taxon>
        <taxon>Bacteroidota</taxon>
        <taxon>Cytophagia</taxon>
        <taxon>Cytophagales</taxon>
        <taxon>Cyclobacteriaceae</taxon>
        <taxon>Algoriphagus</taxon>
    </lineage>
</organism>
<proteinExistence type="predicted"/>
<dbReference type="Proteomes" id="UP000664480">
    <property type="component" value="Unassembled WGS sequence"/>
</dbReference>
<reference evidence="2 3" key="1">
    <citation type="submission" date="2021-03" db="EMBL/GenBank/DDBJ databases">
        <title>novel species isolated from a fishpond in China.</title>
        <authorList>
            <person name="Lu H."/>
            <person name="Cai Z."/>
        </authorList>
    </citation>
    <scope>NUCLEOTIDE SEQUENCE [LARGE SCALE GENOMIC DNA]</scope>
    <source>
        <strain evidence="2 3">YJ13C</strain>
    </source>
</reference>
<gene>
    <name evidence="2" type="ORF">J0A69_17845</name>
</gene>
<feature type="transmembrane region" description="Helical" evidence="1">
    <location>
        <begin position="81"/>
        <end position="102"/>
    </location>
</feature>
<accession>A0ABS3CJS6</accession>
<evidence type="ECO:0000313" key="3">
    <source>
        <dbReference type="Proteomes" id="UP000664480"/>
    </source>
</evidence>
<sequence>MTRDQQLQFCKKCIHRQMNMEVGLICSLTGEKANFSMSCPTYSIDERAAMEMGANDLVEPAFMVENISESKLRELRMEQNFPLAVLGGIVAGIIGAVLWGIITVATNFQIGYMAIAIGAGVGFTIRFLGKGVDQSFGYAGGAIALLSCVLGNFLSILGFVANQEELNYIETLIYFDYSYTFILMQETFEIIDLLFYGIAAYEGYKFSFRQLTKEEVI</sequence>
<feature type="transmembrane region" description="Helical" evidence="1">
    <location>
        <begin position="136"/>
        <end position="161"/>
    </location>
</feature>